<gene>
    <name evidence="4" type="ORF">D9758_015960</name>
</gene>
<dbReference type="EMBL" id="JAACJM010000299">
    <property type="protein sequence ID" value="KAF5332939.1"/>
    <property type="molecule type" value="Genomic_DNA"/>
</dbReference>
<sequence>MIHIFCWLLVILLLEARGLVSFQLSLLVMGLYLLAIYHILRGAASPAPVKVKKYICITDSNKLSTTDVESPEAVDVPLLDSSADQPPAQISEQQVDECVLSIQSTGSSTESKVPHVRFTEEPDEDTSSEAESTSTSSKRSRHVDFASRDDVRFFFSSDPPPS</sequence>
<reference evidence="4 5" key="1">
    <citation type="journal article" date="2020" name="ISME J.">
        <title>Uncovering the hidden diversity of litter-decomposition mechanisms in mushroom-forming fungi.</title>
        <authorList>
            <person name="Floudas D."/>
            <person name="Bentzer J."/>
            <person name="Ahren D."/>
            <person name="Johansson T."/>
            <person name="Persson P."/>
            <person name="Tunlid A."/>
        </authorList>
    </citation>
    <scope>NUCLEOTIDE SEQUENCE [LARGE SCALE GENOMIC DNA]</scope>
    <source>
        <strain evidence="4 5">CBS 291.85</strain>
    </source>
</reference>
<evidence type="ECO:0000256" key="2">
    <source>
        <dbReference type="SAM" id="Phobius"/>
    </source>
</evidence>
<comment type="caution">
    <text evidence="4">The sequence shown here is derived from an EMBL/GenBank/DDBJ whole genome shotgun (WGS) entry which is preliminary data.</text>
</comment>
<name>A0A8H5FDM0_9AGAR</name>
<evidence type="ECO:0000256" key="3">
    <source>
        <dbReference type="SAM" id="SignalP"/>
    </source>
</evidence>
<feature type="chain" id="PRO_5034079530" evidence="3">
    <location>
        <begin position="19"/>
        <end position="162"/>
    </location>
</feature>
<dbReference type="AlphaFoldDB" id="A0A8H5FDM0"/>
<keyword evidence="2" id="KW-0472">Membrane</keyword>
<dbReference type="Proteomes" id="UP000559256">
    <property type="component" value="Unassembled WGS sequence"/>
</dbReference>
<keyword evidence="5" id="KW-1185">Reference proteome</keyword>
<organism evidence="4 5">
    <name type="scientific">Tetrapyrgos nigripes</name>
    <dbReference type="NCBI Taxonomy" id="182062"/>
    <lineage>
        <taxon>Eukaryota</taxon>
        <taxon>Fungi</taxon>
        <taxon>Dikarya</taxon>
        <taxon>Basidiomycota</taxon>
        <taxon>Agaricomycotina</taxon>
        <taxon>Agaricomycetes</taxon>
        <taxon>Agaricomycetidae</taxon>
        <taxon>Agaricales</taxon>
        <taxon>Marasmiineae</taxon>
        <taxon>Marasmiaceae</taxon>
        <taxon>Tetrapyrgos</taxon>
    </lineage>
</organism>
<evidence type="ECO:0000313" key="5">
    <source>
        <dbReference type="Proteomes" id="UP000559256"/>
    </source>
</evidence>
<keyword evidence="2" id="KW-1133">Transmembrane helix</keyword>
<evidence type="ECO:0000256" key="1">
    <source>
        <dbReference type="SAM" id="MobiDB-lite"/>
    </source>
</evidence>
<proteinExistence type="predicted"/>
<accession>A0A8H5FDM0</accession>
<feature type="region of interest" description="Disordered" evidence="1">
    <location>
        <begin position="103"/>
        <end position="143"/>
    </location>
</feature>
<keyword evidence="2" id="KW-0812">Transmembrane</keyword>
<keyword evidence="3" id="KW-0732">Signal</keyword>
<feature type="signal peptide" evidence="3">
    <location>
        <begin position="1"/>
        <end position="18"/>
    </location>
</feature>
<feature type="transmembrane region" description="Helical" evidence="2">
    <location>
        <begin position="28"/>
        <end position="44"/>
    </location>
</feature>
<protein>
    <submittedName>
        <fullName evidence="4">Uncharacterized protein</fullName>
    </submittedName>
</protein>
<evidence type="ECO:0000313" key="4">
    <source>
        <dbReference type="EMBL" id="KAF5332939.1"/>
    </source>
</evidence>